<dbReference type="AlphaFoldDB" id="A0A1Y3G9R7"/>
<dbReference type="PANTHER" id="PTHR21327">
    <property type="entry name" value="GTP CYCLOHYDROLASE II-RELATED"/>
    <property type="match status" value="1"/>
</dbReference>
<dbReference type="RefSeq" id="WP_086637475.1">
    <property type="nucleotide sequence ID" value="NZ_MRZU01000004.1"/>
</dbReference>
<keyword evidence="8" id="KW-1185">Reference proteome</keyword>
<comment type="subunit">
    <text evidence="6">Homodimer.</text>
</comment>
<evidence type="ECO:0000256" key="1">
    <source>
        <dbReference type="ARBA" id="ARBA00022619"/>
    </source>
</evidence>
<dbReference type="Proteomes" id="UP000195137">
    <property type="component" value="Unassembled WGS sequence"/>
</dbReference>
<keyword evidence="1 6" id="KW-0686">Riboflavin biosynthesis</keyword>
<dbReference type="InterPro" id="IPR017945">
    <property type="entry name" value="DHBP_synth_RibB-like_a/b_dom"/>
</dbReference>
<proteinExistence type="inferred from homology"/>
<evidence type="ECO:0000313" key="8">
    <source>
        <dbReference type="Proteomes" id="UP000195137"/>
    </source>
</evidence>
<evidence type="ECO:0000256" key="4">
    <source>
        <dbReference type="ARBA" id="ARBA00023211"/>
    </source>
</evidence>
<comment type="catalytic activity">
    <reaction evidence="6">
        <text>D-ribulose 5-phosphate = (2S)-2-hydroxy-3-oxobutyl phosphate + formate + H(+)</text>
        <dbReference type="Rhea" id="RHEA:18457"/>
        <dbReference type="ChEBI" id="CHEBI:15378"/>
        <dbReference type="ChEBI" id="CHEBI:15740"/>
        <dbReference type="ChEBI" id="CHEBI:58121"/>
        <dbReference type="ChEBI" id="CHEBI:58830"/>
        <dbReference type="EC" id="4.1.99.12"/>
    </reaction>
</comment>
<keyword evidence="4 6" id="KW-0464">Manganese</keyword>
<organism evidence="7 8">
    <name type="scientific">Methanonatronarchaeum thermophilum</name>
    <dbReference type="NCBI Taxonomy" id="1927129"/>
    <lineage>
        <taxon>Archaea</taxon>
        <taxon>Methanobacteriati</taxon>
        <taxon>Methanobacteriota</taxon>
        <taxon>Methanonatronarchaeia</taxon>
        <taxon>Methanonatronarchaeales</taxon>
        <taxon>Methanonatronarchaeaceae</taxon>
        <taxon>Methanonatronarchaeum</taxon>
    </lineage>
</organism>
<dbReference type="SUPFAM" id="SSF55821">
    <property type="entry name" value="YrdC/RibB"/>
    <property type="match status" value="1"/>
</dbReference>
<dbReference type="GO" id="GO:0046872">
    <property type="term" value="F:metal ion binding"/>
    <property type="evidence" value="ECO:0007669"/>
    <property type="project" value="UniProtKB-KW"/>
</dbReference>
<protein>
    <recommendedName>
        <fullName evidence="6">3,4-dihydroxy-2-butanone 4-phosphate synthase</fullName>
        <shortName evidence="6">DHBP synthase</shortName>
        <ecNumber evidence="6">4.1.99.12</ecNumber>
    </recommendedName>
</protein>
<reference evidence="7 8" key="1">
    <citation type="submission" date="2016-12" db="EMBL/GenBank/DDBJ databases">
        <title>Discovery of methanogenic haloarchaea.</title>
        <authorList>
            <person name="Sorokin D.Y."/>
            <person name="Makarova K.S."/>
            <person name="Abbas B."/>
            <person name="Ferrer M."/>
            <person name="Golyshin P.N."/>
        </authorList>
    </citation>
    <scope>NUCLEOTIDE SEQUENCE [LARGE SCALE GENOMIC DNA]</scope>
    <source>
        <strain evidence="7">AMET1</strain>
    </source>
</reference>
<evidence type="ECO:0000313" key="7">
    <source>
        <dbReference type="EMBL" id="OUJ18181.1"/>
    </source>
</evidence>
<comment type="cofactor">
    <cofactor evidence="6">
        <name>Mg(2+)</name>
        <dbReference type="ChEBI" id="CHEBI:18420"/>
    </cofactor>
    <cofactor evidence="6">
        <name>Mn(2+)</name>
        <dbReference type="ChEBI" id="CHEBI:29035"/>
    </cofactor>
    <text evidence="6">Binds 2 divalent metal cations per subunit. Magnesium or manganese.</text>
</comment>
<dbReference type="GO" id="GO:0009231">
    <property type="term" value="P:riboflavin biosynthetic process"/>
    <property type="evidence" value="ECO:0007669"/>
    <property type="project" value="UniProtKB-UniPathway"/>
</dbReference>
<dbReference type="Gene3D" id="3.90.870.10">
    <property type="entry name" value="DHBP synthase"/>
    <property type="match status" value="1"/>
</dbReference>
<dbReference type="UniPathway" id="UPA00275">
    <property type="reaction ID" value="UER00399"/>
</dbReference>
<accession>A0A1Y3G9R7</accession>
<comment type="caution">
    <text evidence="7">The sequence shown here is derived from an EMBL/GenBank/DDBJ whole genome shotgun (WGS) entry which is preliminary data.</text>
</comment>
<name>A0A1Y3G9R7_9EURY</name>
<evidence type="ECO:0000256" key="6">
    <source>
        <dbReference type="RuleBase" id="RU003843"/>
    </source>
</evidence>
<dbReference type="GO" id="GO:0008686">
    <property type="term" value="F:3,4-dihydroxy-2-butanone-4-phosphate synthase activity"/>
    <property type="evidence" value="ECO:0007669"/>
    <property type="project" value="UniProtKB-EC"/>
</dbReference>
<comment type="function">
    <text evidence="6">Catalyzes the conversion of D-ribulose 5-phosphate to formate and 3,4-dihydroxy-2-butanone 4-phosphate.</text>
</comment>
<comment type="similarity">
    <text evidence="6">Belongs to the DHBP synthase family.</text>
</comment>
<evidence type="ECO:0000256" key="2">
    <source>
        <dbReference type="ARBA" id="ARBA00022723"/>
    </source>
</evidence>
<keyword evidence="3 6" id="KW-0460">Magnesium</keyword>
<dbReference type="NCBIfam" id="TIGR00506">
    <property type="entry name" value="ribB"/>
    <property type="match status" value="1"/>
</dbReference>
<keyword evidence="5 6" id="KW-0456">Lyase</keyword>
<dbReference type="Pfam" id="PF00926">
    <property type="entry name" value="DHBP_synthase"/>
    <property type="match status" value="1"/>
</dbReference>
<dbReference type="InterPro" id="IPR000422">
    <property type="entry name" value="DHBP_synthase_RibB"/>
</dbReference>
<dbReference type="OrthoDB" id="25735at2157"/>
<comment type="pathway">
    <text evidence="6">Cofactor biosynthesis; riboflavin biosynthesis; 2-hydroxy-3-oxobutyl phosphate from D-ribulose 5-phosphate: step 1/1.</text>
</comment>
<dbReference type="PANTHER" id="PTHR21327:SF46">
    <property type="entry name" value="3,4-DIHYDROXY-2-BUTANONE 4-PHOSPHATE SYNTHASE"/>
    <property type="match status" value="1"/>
</dbReference>
<sequence length="215" mass="24132">MNVKKGIKQLKNGKPILIYDSSDREGETDIVAPAKHTNPNTILRMRRDGGGLICVAIPPKAAEKLNLKYTSDILKQTGYKFNKKVPYDQRSSFSIWVNHKDTYTGITDKDRSKTAKELSKAVETTINKENYNFEKQFRAPGHVPILRAAKGLTKNRTGQTELSIEMAQKANITPAMVLCEMLDNKTGEALPKEKAIEYGEKNNIPFLTGSQIKNY</sequence>
<dbReference type="GO" id="GO:0005829">
    <property type="term" value="C:cytosol"/>
    <property type="evidence" value="ECO:0007669"/>
    <property type="project" value="TreeGrafter"/>
</dbReference>
<evidence type="ECO:0000256" key="3">
    <source>
        <dbReference type="ARBA" id="ARBA00022842"/>
    </source>
</evidence>
<dbReference type="EMBL" id="MRZU01000004">
    <property type="protein sequence ID" value="OUJ18181.1"/>
    <property type="molecule type" value="Genomic_DNA"/>
</dbReference>
<gene>
    <name evidence="7" type="ORF">AMET1_1085</name>
</gene>
<dbReference type="EC" id="4.1.99.12" evidence="6"/>
<keyword evidence="2 6" id="KW-0479">Metal-binding</keyword>
<evidence type="ECO:0000256" key="5">
    <source>
        <dbReference type="ARBA" id="ARBA00023239"/>
    </source>
</evidence>